<organism evidence="1 2">
    <name type="scientific">Brochothrix thermosphacta</name>
    <name type="common">Microbacterium thermosphactum</name>
    <dbReference type="NCBI Taxonomy" id="2756"/>
    <lineage>
        <taxon>Bacteria</taxon>
        <taxon>Bacillati</taxon>
        <taxon>Bacillota</taxon>
        <taxon>Bacilli</taxon>
        <taxon>Bacillales</taxon>
        <taxon>Listeriaceae</taxon>
        <taxon>Brochothrix</taxon>
    </lineage>
</organism>
<sequence>MELISYINGLLLIRSGITKVLLDIMSGSFGYFFCSEKGDFLFDNIIGGYKKWQINTKVLLPKSSTMSVVNKMLNQLYIVQHDYVLY</sequence>
<evidence type="ECO:0000313" key="1">
    <source>
        <dbReference type="EMBL" id="SPP27623.1"/>
    </source>
</evidence>
<dbReference type="AlphaFoldDB" id="A0A2X0QKT1"/>
<dbReference type="Proteomes" id="UP000270190">
    <property type="component" value="Unassembled WGS sequence"/>
</dbReference>
<protein>
    <submittedName>
        <fullName evidence="1">Uncharacterized protein</fullName>
    </submittedName>
</protein>
<evidence type="ECO:0000313" key="2">
    <source>
        <dbReference type="Proteomes" id="UP000270190"/>
    </source>
</evidence>
<gene>
    <name evidence="1" type="ORF">BTBSAS_170016</name>
</gene>
<proteinExistence type="predicted"/>
<reference evidence="2" key="1">
    <citation type="submission" date="2018-04" db="EMBL/GenBank/DDBJ databases">
        <authorList>
            <person name="Illikoud N."/>
        </authorList>
    </citation>
    <scope>NUCLEOTIDE SEQUENCE [LARGE SCALE GENOMIC DNA]</scope>
</reference>
<dbReference type="EMBL" id="OUNC01000009">
    <property type="protein sequence ID" value="SPP27623.1"/>
    <property type="molecule type" value="Genomic_DNA"/>
</dbReference>
<accession>A0A2X0QKT1</accession>
<name>A0A2X0QKT1_BROTH</name>